<gene>
    <name evidence="3" type="ORF">GCM10009798_04470</name>
</gene>
<evidence type="ECO:0000313" key="4">
    <source>
        <dbReference type="Proteomes" id="UP001500571"/>
    </source>
</evidence>
<dbReference type="PANTHER" id="PTHR48207:SF3">
    <property type="entry name" value="SUCCINATE--HYDROXYMETHYLGLUTARATE COA-TRANSFERASE"/>
    <property type="match status" value="1"/>
</dbReference>
<dbReference type="RefSeq" id="WP_344041969.1">
    <property type="nucleotide sequence ID" value="NZ_BAAAPB010000001.1"/>
</dbReference>
<feature type="region of interest" description="Disordered" evidence="2">
    <location>
        <begin position="807"/>
        <end position="826"/>
    </location>
</feature>
<dbReference type="InterPro" id="IPR023606">
    <property type="entry name" value="CoA-Trfase_III_dom_1_sf"/>
</dbReference>
<protein>
    <recommendedName>
        <fullName evidence="5">CoA transferase</fullName>
    </recommendedName>
</protein>
<proteinExistence type="predicted"/>
<evidence type="ECO:0000313" key="3">
    <source>
        <dbReference type="EMBL" id="GAA1948401.1"/>
    </source>
</evidence>
<sequence length="854" mass="93609">MSAGPDEGSKPGPLTGVRVVEVGDRIGEYCGLVLAGLGAEVIKVEPPEGAESRRMAPFVDDVPDPERSLHFWAYNRGKRSVVLDLETEDGAAALEQLAAACDVLLDATPVGYLDERGLGSASLRERHPELVVARITPFGEQGPRKDWKATDLVHLALGGQVMNNGYDPDPAGRYDLPPVAAQLDHSFAVAGEQLAFTVIAALISRRRSGAGQHLSCAVHEALAKNTEGDLMSWVCLRTPFHRQTCRHSAPDVSIHRSIFATKDGRWILASTRNAKLLGPFLEKYGIGDDISDGSDEKKQDSRVLPGMEGGAARNMDAVEHTIRRYLFDDVPWREAQEAGLMWVPVRKPHESAYDEHWLERGTFGDVEHPDLGRSLRYPTSKWIASGTGWAAERPAPRLDEARDLRLSITPRTLQRSPLLVPERHSVHGKPWALQGVRILDFTWMLASAGATRFLASLGADVIKVEWHKNLDPRRGGNPVGGREAREGATGPVPSQWPADLGGPVGAQYNNKNPGKRGISLNVKHPKGLELARRMVAESTVVAEGFSPGVMESWGLGYDELRAIKSDIIYAKQSGMGTKGIYGRFRTIGPVAQAFAGTSEMSGLADPFPPAGWGYSYLDWYGAYSFALAILSAVYHHDVTGEGQSIDASQSEVGIFMTTVPTLDFQVNGRVWERAGNRSPYSTAAPEGLYRTRGEDRWIAISCQSDDDWVALAKEAGHAEWLEHDEFRTAEARHANRADLDRLLRSWTREHEPFDLMERLQAIGVAAGVAQTAQDRVETDPQLAALDWLTELDATNFGRWPVAAPSVRMSETPQHAGGQVDRGAPTYGEHNYDVYEEVLGLSRDEVDELAEQDAI</sequence>
<name>A0ABN2QAK1_9ACTN</name>
<evidence type="ECO:0008006" key="5">
    <source>
        <dbReference type="Google" id="ProtNLM"/>
    </source>
</evidence>
<accession>A0ABN2QAK1</accession>
<dbReference type="Gene3D" id="3.40.50.10540">
    <property type="entry name" value="Crotonobetainyl-coa:carnitine coa-transferase, domain 1"/>
    <property type="match status" value="2"/>
</dbReference>
<dbReference type="EMBL" id="BAAAPB010000001">
    <property type="protein sequence ID" value="GAA1948401.1"/>
    <property type="molecule type" value="Genomic_DNA"/>
</dbReference>
<dbReference type="SUPFAM" id="SSF89796">
    <property type="entry name" value="CoA-transferase family III (CaiB/BaiF)"/>
    <property type="match status" value="2"/>
</dbReference>
<dbReference type="InterPro" id="IPR050483">
    <property type="entry name" value="CoA-transferase_III_domain"/>
</dbReference>
<dbReference type="PANTHER" id="PTHR48207">
    <property type="entry name" value="SUCCINATE--HYDROXYMETHYLGLUTARATE COA-TRANSFERASE"/>
    <property type="match status" value="1"/>
</dbReference>
<keyword evidence="4" id="KW-1185">Reference proteome</keyword>
<reference evidence="3 4" key="1">
    <citation type="journal article" date="2019" name="Int. J. Syst. Evol. Microbiol.">
        <title>The Global Catalogue of Microorganisms (GCM) 10K type strain sequencing project: providing services to taxonomists for standard genome sequencing and annotation.</title>
        <authorList>
            <consortium name="The Broad Institute Genomics Platform"/>
            <consortium name="The Broad Institute Genome Sequencing Center for Infectious Disease"/>
            <person name="Wu L."/>
            <person name="Ma J."/>
        </authorList>
    </citation>
    <scope>NUCLEOTIDE SEQUENCE [LARGE SCALE GENOMIC DNA]</scope>
    <source>
        <strain evidence="3 4">JCM 15309</strain>
    </source>
</reference>
<dbReference type="Pfam" id="PF02515">
    <property type="entry name" value="CoA_transf_3"/>
    <property type="match status" value="2"/>
</dbReference>
<comment type="caution">
    <text evidence="3">The sequence shown here is derived from an EMBL/GenBank/DDBJ whole genome shotgun (WGS) entry which is preliminary data.</text>
</comment>
<keyword evidence="1" id="KW-0808">Transferase</keyword>
<evidence type="ECO:0000256" key="1">
    <source>
        <dbReference type="ARBA" id="ARBA00022679"/>
    </source>
</evidence>
<feature type="region of interest" description="Disordered" evidence="2">
    <location>
        <begin position="472"/>
        <end position="497"/>
    </location>
</feature>
<dbReference type="Proteomes" id="UP001500571">
    <property type="component" value="Unassembled WGS sequence"/>
</dbReference>
<organism evidence="3 4">
    <name type="scientific">Nocardioides panacihumi</name>
    <dbReference type="NCBI Taxonomy" id="400774"/>
    <lineage>
        <taxon>Bacteria</taxon>
        <taxon>Bacillati</taxon>
        <taxon>Actinomycetota</taxon>
        <taxon>Actinomycetes</taxon>
        <taxon>Propionibacteriales</taxon>
        <taxon>Nocardioidaceae</taxon>
        <taxon>Nocardioides</taxon>
    </lineage>
</organism>
<evidence type="ECO:0000256" key="2">
    <source>
        <dbReference type="SAM" id="MobiDB-lite"/>
    </source>
</evidence>
<dbReference type="InterPro" id="IPR044855">
    <property type="entry name" value="CoA-Trfase_III_dom3_sf"/>
</dbReference>
<dbReference type="Gene3D" id="3.30.1540.10">
    <property type="entry name" value="formyl-coa transferase, domain 3"/>
    <property type="match status" value="2"/>
</dbReference>
<dbReference type="InterPro" id="IPR003673">
    <property type="entry name" value="CoA-Trfase_fam_III"/>
</dbReference>